<sequence>MRAYAQFILLSFFILVSTTACNDSDTEETSNAQENKENEQQEVDLEDAFSPNEDKNREEAKDTSEENKENEGVSEPGIYDPEEVSGRENPDADGNVVYPEALENLELPYIYENTLVYSGTVNPDQGIRFELLQPDSANKETVDPDVSEEGYFTIALNGTELEAGDELIIYIIGDMPHEQQLVLPIQPAEEGMELVEKISEKTAVEEIKQVTDLPEFYENTTTYYGKTSPEAIVNVSEIDPFTGDTMELEADENGDFSGDFSNFPYQAKGESGLQEGQMLLFTMTDVDGHVALFLSEIQPPSDDPQL</sequence>
<name>A0AB39HUF0_9BACI</name>
<feature type="compositionally biased region" description="Basic and acidic residues" evidence="1">
    <location>
        <begin position="52"/>
        <end position="71"/>
    </location>
</feature>
<organism evidence="3">
    <name type="scientific">Ornithinibacillus sp. 4-3</name>
    <dbReference type="NCBI Taxonomy" id="3231488"/>
    <lineage>
        <taxon>Bacteria</taxon>
        <taxon>Bacillati</taxon>
        <taxon>Bacillota</taxon>
        <taxon>Bacilli</taxon>
        <taxon>Bacillales</taxon>
        <taxon>Bacillaceae</taxon>
        <taxon>Ornithinibacillus</taxon>
    </lineage>
</organism>
<reference evidence="3" key="1">
    <citation type="submission" date="2024-07" db="EMBL/GenBank/DDBJ databases">
        <title>Halotolerant mesophilic bacterium Ornithinibacillus sp. 4-3, sp. nov., isolated from soil.</title>
        <authorList>
            <person name="Sidarenka A.V."/>
            <person name="Guliayeva D.E."/>
            <person name="Leanovich S.I."/>
            <person name="Hileuskaya K.S."/>
            <person name="Akhremchuk A.E."/>
            <person name="Sikolenko M.A."/>
            <person name="Valentovich L.N."/>
        </authorList>
    </citation>
    <scope>NUCLEOTIDE SEQUENCE</scope>
    <source>
        <strain evidence="3">4-3</strain>
    </source>
</reference>
<evidence type="ECO:0000256" key="2">
    <source>
        <dbReference type="SAM" id="SignalP"/>
    </source>
</evidence>
<dbReference type="EMBL" id="CP162599">
    <property type="protein sequence ID" value="XDK34339.1"/>
    <property type="molecule type" value="Genomic_DNA"/>
</dbReference>
<proteinExistence type="predicted"/>
<evidence type="ECO:0000313" key="3">
    <source>
        <dbReference type="EMBL" id="XDK34339.1"/>
    </source>
</evidence>
<evidence type="ECO:0000256" key="1">
    <source>
        <dbReference type="SAM" id="MobiDB-lite"/>
    </source>
</evidence>
<keyword evidence="2" id="KW-0732">Signal</keyword>
<dbReference type="AlphaFoldDB" id="A0AB39HUF0"/>
<protein>
    <submittedName>
        <fullName evidence="3">Uncharacterized protein</fullName>
    </submittedName>
</protein>
<dbReference type="RefSeq" id="WP_368655011.1">
    <property type="nucleotide sequence ID" value="NZ_CP162599.1"/>
</dbReference>
<feature type="region of interest" description="Disordered" evidence="1">
    <location>
        <begin position="23"/>
        <end position="95"/>
    </location>
</feature>
<gene>
    <name evidence="3" type="ORF">AB4Y30_08300</name>
</gene>
<accession>A0AB39HUF0</accession>
<dbReference type="PROSITE" id="PS51257">
    <property type="entry name" value="PROKAR_LIPOPROTEIN"/>
    <property type="match status" value="1"/>
</dbReference>
<feature type="signal peptide" evidence="2">
    <location>
        <begin position="1"/>
        <end position="22"/>
    </location>
</feature>
<feature type="chain" id="PRO_5044251819" evidence="2">
    <location>
        <begin position="23"/>
        <end position="306"/>
    </location>
</feature>